<dbReference type="SUPFAM" id="SSF52768">
    <property type="entry name" value="Arginase/deacetylase"/>
    <property type="match status" value="1"/>
</dbReference>
<dbReference type="PROSITE" id="PS51409">
    <property type="entry name" value="ARGINASE_2"/>
    <property type="match status" value="1"/>
</dbReference>
<dbReference type="GO" id="GO:0033389">
    <property type="term" value="P:putrescine biosynthetic process from arginine, via agmatine"/>
    <property type="evidence" value="ECO:0007669"/>
    <property type="project" value="TreeGrafter"/>
</dbReference>
<evidence type="ECO:0000313" key="6">
    <source>
        <dbReference type="EMBL" id="MDI1488828.1"/>
    </source>
</evidence>
<comment type="caution">
    <text evidence="6">The sequence shown here is derived from an EMBL/GenBank/DDBJ whole genome shotgun (WGS) entry which is preliminary data.</text>
</comment>
<comment type="similarity">
    <text evidence="1">Belongs to the arginase family. Agmatinase subfamily.</text>
</comment>
<evidence type="ECO:0000313" key="7">
    <source>
        <dbReference type="Proteomes" id="UP001161017"/>
    </source>
</evidence>
<evidence type="ECO:0000256" key="3">
    <source>
        <dbReference type="ARBA" id="ARBA00022801"/>
    </source>
</evidence>
<dbReference type="GO" id="GO:0008783">
    <property type="term" value="F:agmatinase activity"/>
    <property type="evidence" value="ECO:0007669"/>
    <property type="project" value="TreeGrafter"/>
</dbReference>
<name>A0AA43QQ76_9LECA</name>
<evidence type="ECO:0000256" key="1">
    <source>
        <dbReference type="ARBA" id="ARBA00009227"/>
    </source>
</evidence>
<dbReference type="InterPro" id="IPR006035">
    <property type="entry name" value="Ureohydrolase"/>
</dbReference>
<keyword evidence="7" id="KW-1185">Reference proteome</keyword>
<reference evidence="6" key="1">
    <citation type="journal article" date="2023" name="Genome Biol. Evol.">
        <title>First Whole Genome Sequence and Flow Cytometry Genome Size Data for the Lichen-Forming Fungus Ramalina farinacea (Ascomycota).</title>
        <authorList>
            <person name="Llewellyn T."/>
            <person name="Mian S."/>
            <person name="Hill R."/>
            <person name="Leitch I.J."/>
            <person name="Gaya E."/>
        </authorList>
    </citation>
    <scope>NUCLEOTIDE SEQUENCE</scope>
    <source>
        <strain evidence="6">LIQ254RAFAR</strain>
    </source>
</reference>
<dbReference type="PANTHER" id="PTHR11358:SF26">
    <property type="entry name" value="GUANIDINO ACID HYDROLASE, MITOCHONDRIAL"/>
    <property type="match status" value="1"/>
</dbReference>
<dbReference type="Gene3D" id="3.40.800.10">
    <property type="entry name" value="Ureohydrolase domain"/>
    <property type="match status" value="1"/>
</dbReference>
<proteinExistence type="inferred from homology"/>
<dbReference type="GO" id="GO:0046872">
    <property type="term" value="F:metal ion binding"/>
    <property type="evidence" value="ECO:0007669"/>
    <property type="project" value="UniProtKB-KW"/>
</dbReference>
<sequence length="172" mass="18735">MFWIASNEGLILNGSSVHGGLRSRLLGWEDYEDDTRQGFLQISADDIDDLGTRGIIDMILERMGRRVPVYLSVDIDVIDPGLCPGTGTPEAGGWTSRELIRILRGIEDLNIVGADIVEVAPAYDGTGEQTALVASQIGYEILTSMVARGLAEKDSMDNKESHQSAAKQRDEL</sequence>
<keyword evidence="2" id="KW-0479">Metal-binding</keyword>
<evidence type="ECO:0000256" key="4">
    <source>
        <dbReference type="RuleBase" id="RU003684"/>
    </source>
</evidence>
<feature type="region of interest" description="Disordered" evidence="5">
    <location>
        <begin position="153"/>
        <end position="172"/>
    </location>
</feature>
<dbReference type="InterPro" id="IPR020855">
    <property type="entry name" value="Ureohydrolase_Mn_BS"/>
</dbReference>
<keyword evidence="3 4" id="KW-0378">Hydrolase</keyword>
<dbReference type="Proteomes" id="UP001161017">
    <property type="component" value="Unassembled WGS sequence"/>
</dbReference>
<dbReference type="AlphaFoldDB" id="A0AA43QQ76"/>
<dbReference type="PROSITE" id="PS01053">
    <property type="entry name" value="ARGINASE_1"/>
    <property type="match status" value="1"/>
</dbReference>
<evidence type="ECO:0000256" key="5">
    <source>
        <dbReference type="SAM" id="MobiDB-lite"/>
    </source>
</evidence>
<evidence type="ECO:0008006" key="8">
    <source>
        <dbReference type="Google" id="ProtNLM"/>
    </source>
</evidence>
<dbReference type="PANTHER" id="PTHR11358">
    <property type="entry name" value="ARGINASE/AGMATINASE"/>
    <property type="match status" value="1"/>
</dbReference>
<gene>
    <name evidence="6" type="ORF">OHK93_008104</name>
</gene>
<dbReference type="InterPro" id="IPR023696">
    <property type="entry name" value="Ureohydrolase_dom_sf"/>
</dbReference>
<evidence type="ECO:0000256" key="2">
    <source>
        <dbReference type="ARBA" id="ARBA00022723"/>
    </source>
</evidence>
<dbReference type="Pfam" id="PF00491">
    <property type="entry name" value="Arginase"/>
    <property type="match status" value="1"/>
</dbReference>
<organism evidence="6 7">
    <name type="scientific">Ramalina farinacea</name>
    <dbReference type="NCBI Taxonomy" id="258253"/>
    <lineage>
        <taxon>Eukaryota</taxon>
        <taxon>Fungi</taxon>
        <taxon>Dikarya</taxon>
        <taxon>Ascomycota</taxon>
        <taxon>Pezizomycotina</taxon>
        <taxon>Lecanoromycetes</taxon>
        <taxon>OSLEUM clade</taxon>
        <taxon>Lecanoromycetidae</taxon>
        <taxon>Lecanorales</taxon>
        <taxon>Lecanorineae</taxon>
        <taxon>Ramalinaceae</taxon>
        <taxon>Ramalina</taxon>
    </lineage>
</organism>
<accession>A0AA43QQ76</accession>
<dbReference type="EMBL" id="JAPUFD010000008">
    <property type="protein sequence ID" value="MDI1488828.1"/>
    <property type="molecule type" value="Genomic_DNA"/>
</dbReference>
<protein>
    <recommendedName>
        <fullName evidence="8">Arginase</fullName>
    </recommendedName>
</protein>